<feature type="compositionally biased region" description="Low complexity" evidence="3">
    <location>
        <begin position="32"/>
        <end position="43"/>
    </location>
</feature>
<dbReference type="Pfam" id="PF01648">
    <property type="entry name" value="ACPS"/>
    <property type="match status" value="1"/>
</dbReference>
<dbReference type="InterPro" id="IPR008278">
    <property type="entry name" value="4-PPantetheinyl_Trfase_dom"/>
</dbReference>
<dbReference type="Proteomes" id="UP001592531">
    <property type="component" value="Unassembled WGS sequence"/>
</dbReference>
<feature type="domain" description="4'-phosphopantetheinyl transferase" evidence="4">
    <location>
        <begin position="186"/>
        <end position="248"/>
    </location>
</feature>
<accession>A0ABV6VWI7</accession>
<proteinExistence type="inferred from homology"/>
<evidence type="ECO:0000259" key="4">
    <source>
        <dbReference type="Pfam" id="PF01648"/>
    </source>
</evidence>
<comment type="similarity">
    <text evidence="1">Belongs to the P-Pant transferase superfamily. Gsp/Sfp/HetI/AcpT family.</text>
</comment>
<reference evidence="5 6" key="1">
    <citation type="submission" date="2024-09" db="EMBL/GenBank/DDBJ databases">
        <authorList>
            <person name="Lee S.D."/>
        </authorList>
    </citation>
    <scope>NUCLEOTIDE SEQUENCE [LARGE SCALE GENOMIC DNA]</scope>
    <source>
        <strain evidence="5 6">N8-3</strain>
    </source>
</reference>
<dbReference type="InterPro" id="IPR037143">
    <property type="entry name" value="4-PPantetheinyl_Trfase_dom_sf"/>
</dbReference>
<organism evidence="5 6">
    <name type="scientific">Streptacidiphilus cavernicola</name>
    <dbReference type="NCBI Taxonomy" id="3342716"/>
    <lineage>
        <taxon>Bacteria</taxon>
        <taxon>Bacillati</taxon>
        <taxon>Actinomycetota</taxon>
        <taxon>Actinomycetes</taxon>
        <taxon>Kitasatosporales</taxon>
        <taxon>Streptomycetaceae</taxon>
        <taxon>Streptacidiphilus</taxon>
    </lineage>
</organism>
<gene>
    <name evidence="5" type="ORF">ACEZDE_14860</name>
</gene>
<dbReference type="InterPro" id="IPR050559">
    <property type="entry name" value="P-Pant_transferase_sf"/>
</dbReference>
<dbReference type="PANTHER" id="PTHR12215:SF10">
    <property type="entry name" value="L-AMINOADIPATE-SEMIALDEHYDE DEHYDROGENASE-PHOSPHOPANTETHEINYL TRANSFERASE"/>
    <property type="match status" value="1"/>
</dbReference>
<dbReference type="SUPFAM" id="SSF56214">
    <property type="entry name" value="4'-phosphopantetheinyl transferase"/>
    <property type="match status" value="2"/>
</dbReference>
<dbReference type="EMBL" id="JBHFAB010000009">
    <property type="protein sequence ID" value="MFC1417913.1"/>
    <property type="molecule type" value="Genomic_DNA"/>
</dbReference>
<protein>
    <submittedName>
        <fullName evidence="5">4'-phosphopantetheinyl transferase superfamily protein</fullName>
    </submittedName>
</protein>
<sequence length="307" mass="31790">MGGAIAQEEQEEETVPSPDQPDQPEHPDGLDRSAPAAPSALAAPPAPPALAAPPAPPVRAAADRAGSPPVGGAGLWLLRVPEVAVGALAVGELDQDERARTDAFVRDSDRVRYAAAHIALRRLLGSATGMPARELVMVREPCPCCGALHGRPALAVRPGAEQPGRLPHFSLSHGGDLILIGLADVPIGVDVEALPEPRTVTELAAVLHPGEQRELSGVPAELRTAAFARLWTRKEAYLKGIGTGLGRDPAADYLGSGGLAPTPPGWTVADLDLARDEAEGHAAAYALRHDSAAAPRLRRLPVDAVLG</sequence>
<keyword evidence="2 5" id="KW-0808">Transferase</keyword>
<keyword evidence="6" id="KW-1185">Reference proteome</keyword>
<dbReference type="GO" id="GO:0016740">
    <property type="term" value="F:transferase activity"/>
    <property type="evidence" value="ECO:0007669"/>
    <property type="project" value="UniProtKB-KW"/>
</dbReference>
<dbReference type="PANTHER" id="PTHR12215">
    <property type="entry name" value="PHOSPHOPANTETHEINE TRANSFERASE"/>
    <property type="match status" value="1"/>
</dbReference>
<evidence type="ECO:0000256" key="2">
    <source>
        <dbReference type="ARBA" id="ARBA00022679"/>
    </source>
</evidence>
<evidence type="ECO:0000256" key="3">
    <source>
        <dbReference type="SAM" id="MobiDB-lite"/>
    </source>
</evidence>
<comment type="caution">
    <text evidence="5">The sequence shown here is derived from an EMBL/GenBank/DDBJ whole genome shotgun (WGS) entry which is preliminary data.</text>
</comment>
<dbReference type="Gene3D" id="3.90.470.20">
    <property type="entry name" value="4'-phosphopantetheinyl transferase domain"/>
    <property type="match status" value="1"/>
</dbReference>
<evidence type="ECO:0000256" key="1">
    <source>
        <dbReference type="ARBA" id="ARBA00010990"/>
    </source>
</evidence>
<evidence type="ECO:0000313" key="6">
    <source>
        <dbReference type="Proteomes" id="UP001592531"/>
    </source>
</evidence>
<dbReference type="RefSeq" id="WP_380536465.1">
    <property type="nucleotide sequence ID" value="NZ_JBHFAB010000009.1"/>
</dbReference>
<feature type="region of interest" description="Disordered" evidence="3">
    <location>
        <begin position="1"/>
        <end position="66"/>
    </location>
</feature>
<name>A0ABV6VWI7_9ACTN</name>
<feature type="compositionally biased region" description="Pro residues" evidence="3">
    <location>
        <begin position="44"/>
        <end position="57"/>
    </location>
</feature>
<evidence type="ECO:0000313" key="5">
    <source>
        <dbReference type="EMBL" id="MFC1417913.1"/>
    </source>
</evidence>